<sequence length="454" mass="49662">MDDTDTRSGPTDLPDGPGSPGGPRPESAPGGADTTGSTGTTDSASTADTTDTTDTTDTAEIITRELASDRFRADPYPAYALLRDRPEPYRSPDGVWYLARHDDVQAALTDLRLSNDRDRITRALAARTGAGRDISRLTRRLGRVMTNTDPPEHARLRTLVNKGFTARRIQQLRPRIQQVVDAHLDRALAAGRRLDLIADLAAPLPATVICDLFGIPEADRPRLLAWFRRMTDLTDGIDRVEAAVDRFENYLAGVIAERRAAPGDDIISALVAAQERGDRLTDEELWSTCFMLLTAGVDTTTHLIGNGVLALLRHPAQLRLLQQDPALIGPAVDELVRYDPPTQMIIRAVARPVPLHGVTLRPGDLVHLVLAAANRDPARFKDPDRLDLTRDEGRPLSFGTGRHFCLGAPLARLEAEIAIGTLIRRLPGLRLDTGTPRRRANPMMRGLTALPLTH</sequence>
<accession>A0A4Y3R7I0</accession>
<evidence type="ECO:0000256" key="5">
    <source>
        <dbReference type="ARBA" id="ARBA00023004"/>
    </source>
</evidence>
<dbReference type="GO" id="GO:0004497">
    <property type="term" value="F:monooxygenase activity"/>
    <property type="evidence" value="ECO:0007669"/>
    <property type="project" value="UniProtKB-KW"/>
</dbReference>
<dbReference type="FunFam" id="1.10.630.10:FF:000018">
    <property type="entry name" value="Cytochrome P450 monooxygenase"/>
    <property type="match status" value="1"/>
</dbReference>
<name>A0A4Y3R7I0_STRCI</name>
<dbReference type="GO" id="GO:0005506">
    <property type="term" value="F:iron ion binding"/>
    <property type="evidence" value="ECO:0007669"/>
    <property type="project" value="InterPro"/>
</dbReference>
<proteinExistence type="inferred from homology"/>
<comment type="similarity">
    <text evidence="1 7">Belongs to the cytochrome P450 family.</text>
</comment>
<dbReference type="AlphaFoldDB" id="A0A4Y3R7I0"/>
<keyword evidence="5 7" id="KW-0408">Iron</keyword>
<dbReference type="PANTHER" id="PTHR46696">
    <property type="entry name" value="P450, PUTATIVE (EUROFUNG)-RELATED"/>
    <property type="match status" value="1"/>
</dbReference>
<keyword evidence="4 7" id="KW-0560">Oxidoreductase</keyword>
<evidence type="ECO:0000313" key="9">
    <source>
        <dbReference type="EMBL" id="GEB53319.1"/>
    </source>
</evidence>
<dbReference type="Proteomes" id="UP000319210">
    <property type="component" value="Unassembled WGS sequence"/>
</dbReference>
<keyword evidence="6 7" id="KW-0503">Monooxygenase</keyword>
<dbReference type="EMBL" id="BJMM01000048">
    <property type="protein sequence ID" value="GEB53319.1"/>
    <property type="molecule type" value="Genomic_DNA"/>
</dbReference>
<feature type="region of interest" description="Disordered" evidence="8">
    <location>
        <begin position="1"/>
        <end position="60"/>
    </location>
</feature>
<dbReference type="InterPro" id="IPR017972">
    <property type="entry name" value="Cyt_P450_CS"/>
</dbReference>
<reference evidence="9 10" key="1">
    <citation type="submission" date="2019-06" db="EMBL/GenBank/DDBJ databases">
        <title>Whole genome shotgun sequence of Streptomyces cacaoi subsp. cacaoi NBRC 12748.</title>
        <authorList>
            <person name="Hosoyama A."/>
            <person name="Uohara A."/>
            <person name="Ohji S."/>
            <person name="Ichikawa N."/>
        </authorList>
    </citation>
    <scope>NUCLEOTIDE SEQUENCE [LARGE SCALE GENOMIC DNA]</scope>
    <source>
        <strain evidence="9 10">NBRC 12748</strain>
    </source>
</reference>
<keyword evidence="10" id="KW-1185">Reference proteome</keyword>
<evidence type="ECO:0000313" key="10">
    <source>
        <dbReference type="Proteomes" id="UP000319210"/>
    </source>
</evidence>
<dbReference type="PRINTS" id="PR00359">
    <property type="entry name" value="BP450"/>
</dbReference>
<keyword evidence="3 7" id="KW-0479">Metal-binding</keyword>
<organism evidence="9 10">
    <name type="scientific">Streptomyces cacaoi</name>
    <dbReference type="NCBI Taxonomy" id="1898"/>
    <lineage>
        <taxon>Bacteria</taxon>
        <taxon>Bacillati</taxon>
        <taxon>Actinomycetota</taxon>
        <taxon>Actinomycetes</taxon>
        <taxon>Kitasatosporales</taxon>
        <taxon>Streptomycetaceae</taxon>
        <taxon>Streptomyces</taxon>
    </lineage>
</organism>
<dbReference type="InterPro" id="IPR001128">
    <property type="entry name" value="Cyt_P450"/>
</dbReference>
<comment type="caution">
    <text evidence="9">The sequence shown here is derived from an EMBL/GenBank/DDBJ whole genome shotgun (WGS) entry which is preliminary data.</text>
</comment>
<dbReference type="InterPro" id="IPR002397">
    <property type="entry name" value="Cyt_P450_B"/>
</dbReference>
<dbReference type="InterPro" id="IPR036396">
    <property type="entry name" value="Cyt_P450_sf"/>
</dbReference>
<evidence type="ECO:0000256" key="7">
    <source>
        <dbReference type="RuleBase" id="RU000461"/>
    </source>
</evidence>
<evidence type="ECO:0000256" key="2">
    <source>
        <dbReference type="ARBA" id="ARBA00022617"/>
    </source>
</evidence>
<dbReference type="PRINTS" id="PR00385">
    <property type="entry name" value="P450"/>
</dbReference>
<dbReference type="Pfam" id="PF00067">
    <property type="entry name" value="p450"/>
    <property type="match status" value="1"/>
</dbReference>
<dbReference type="RefSeq" id="WP_230988983.1">
    <property type="nucleotide sequence ID" value="NZ_BJMM01000048.1"/>
</dbReference>
<dbReference type="CDD" id="cd20625">
    <property type="entry name" value="CYP164-like"/>
    <property type="match status" value="1"/>
</dbReference>
<dbReference type="PROSITE" id="PS00086">
    <property type="entry name" value="CYTOCHROME_P450"/>
    <property type="match status" value="1"/>
</dbReference>
<keyword evidence="2 7" id="KW-0349">Heme</keyword>
<dbReference type="GO" id="GO:0020037">
    <property type="term" value="F:heme binding"/>
    <property type="evidence" value="ECO:0007669"/>
    <property type="project" value="InterPro"/>
</dbReference>
<protein>
    <submittedName>
        <fullName evidence="9">Cytochrome P-450 like protein</fullName>
    </submittedName>
</protein>
<evidence type="ECO:0000256" key="4">
    <source>
        <dbReference type="ARBA" id="ARBA00023002"/>
    </source>
</evidence>
<dbReference type="Gene3D" id="1.10.630.10">
    <property type="entry name" value="Cytochrome P450"/>
    <property type="match status" value="1"/>
</dbReference>
<feature type="compositionally biased region" description="Low complexity" evidence="8">
    <location>
        <begin position="24"/>
        <end position="59"/>
    </location>
</feature>
<evidence type="ECO:0000256" key="1">
    <source>
        <dbReference type="ARBA" id="ARBA00010617"/>
    </source>
</evidence>
<dbReference type="PANTHER" id="PTHR46696:SF1">
    <property type="entry name" value="CYTOCHROME P450 YJIB-RELATED"/>
    <property type="match status" value="1"/>
</dbReference>
<dbReference type="SUPFAM" id="SSF48264">
    <property type="entry name" value="Cytochrome P450"/>
    <property type="match status" value="1"/>
</dbReference>
<evidence type="ECO:0000256" key="8">
    <source>
        <dbReference type="SAM" id="MobiDB-lite"/>
    </source>
</evidence>
<evidence type="ECO:0000256" key="3">
    <source>
        <dbReference type="ARBA" id="ARBA00022723"/>
    </source>
</evidence>
<evidence type="ECO:0000256" key="6">
    <source>
        <dbReference type="ARBA" id="ARBA00023033"/>
    </source>
</evidence>
<dbReference type="GO" id="GO:0016705">
    <property type="term" value="F:oxidoreductase activity, acting on paired donors, with incorporation or reduction of molecular oxygen"/>
    <property type="evidence" value="ECO:0007669"/>
    <property type="project" value="InterPro"/>
</dbReference>
<gene>
    <name evidence="9" type="ORF">SCA03_58700</name>
</gene>